<protein>
    <submittedName>
        <fullName evidence="2">Crp/Fnr family transcriptional regulator</fullName>
    </submittedName>
</protein>
<dbReference type="SUPFAM" id="SSF51206">
    <property type="entry name" value="cAMP-binding domain-like"/>
    <property type="match status" value="1"/>
</dbReference>
<dbReference type="RefSeq" id="WP_162446323.1">
    <property type="nucleotide sequence ID" value="NZ_CP048222.1"/>
</dbReference>
<sequence>MIHELLLSGIEKHVTLSEADKDYIRRIFTLRKYKKGQFLLHEGAVCRNQIFIKTGTVITYLIDLEGHEHIIQLGIEGWWIGDFQSYVFQQPALCHVLAIEDTEVLEAPYEKIQQLYDIIPQFDRFHRILTQHAYVAFQQRVLQNLSMRAEDRYLAFREKYPKLELRLPQKYIASYLGITPEFLSRIKKSLQQSDSKKS</sequence>
<evidence type="ECO:0000313" key="2">
    <source>
        <dbReference type="EMBL" id="QHT70344.1"/>
    </source>
</evidence>
<keyword evidence="3" id="KW-1185">Reference proteome</keyword>
<dbReference type="InterPro" id="IPR014710">
    <property type="entry name" value="RmlC-like_jellyroll"/>
</dbReference>
<feature type="domain" description="Cyclic nucleotide-binding" evidence="1">
    <location>
        <begin position="31"/>
        <end position="116"/>
    </location>
</feature>
<dbReference type="InterPro" id="IPR000595">
    <property type="entry name" value="cNMP-bd_dom"/>
</dbReference>
<name>A0A6C0GR47_9BACT</name>
<dbReference type="Gene3D" id="1.10.10.10">
    <property type="entry name" value="Winged helix-like DNA-binding domain superfamily/Winged helix DNA-binding domain"/>
    <property type="match status" value="1"/>
</dbReference>
<evidence type="ECO:0000313" key="3">
    <source>
        <dbReference type="Proteomes" id="UP000480178"/>
    </source>
</evidence>
<dbReference type="InterPro" id="IPR018490">
    <property type="entry name" value="cNMP-bd_dom_sf"/>
</dbReference>
<gene>
    <name evidence="2" type="ORF">GXP67_28665</name>
</gene>
<dbReference type="CDD" id="cd00038">
    <property type="entry name" value="CAP_ED"/>
    <property type="match status" value="1"/>
</dbReference>
<reference evidence="2 3" key="1">
    <citation type="submission" date="2020-01" db="EMBL/GenBank/DDBJ databases">
        <authorList>
            <person name="Kim M.K."/>
        </authorList>
    </citation>
    <scope>NUCLEOTIDE SEQUENCE [LARGE SCALE GENOMIC DNA]</scope>
    <source>
        <strain evidence="2 3">172606-1</strain>
    </source>
</reference>
<dbReference type="AlphaFoldDB" id="A0A6C0GR47"/>
<dbReference type="Pfam" id="PF00027">
    <property type="entry name" value="cNMP_binding"/>
    <property type="match status" value="1"/>
</dbReference>
<dbReference type="Proteomes" id="UP000480178">
    <property type="component" value="Chromosome"/>
</dbReference>
<proteinExistence type="predicted"/>
<organism evidence="2 3">
    <name type="scientific">Rhodocytophaga rosea</name>
    <dbReference type="NCBI Taxonomy" id="2704465"/>
    <lineage>
        <taxon>Bacteria</taxon>
        <taxon>Pseudomonadati</taxon>
        <taxon>Bacteroidota</taxon>
        <taxon>Cytophagia</taxon>
        <taxon>Cytophagales</taxon>
        <taxon>Rhodocytophagaceae</taxon>
        <taxon>Rhodocytophaga</taxon>
    </lineage>
</organism>
<accession>A0A6C0GR47</accession>
<dbReference type="KEGG" id="rhoz:GXP67_28665"/>
<dbReference type="EMBL" id="CP048222">
    <property type="protein sequence ID" value="QHT70344.1"/>
    <property type="molecule type" value="Genomic_DNA"/>
</dbReference>
<dbReference type="Gene3D" id="2.60.120.10">
    <property type="entry name" value="Jelly Rolls"/>
    <property type="match status" value="1"/>
</dbReference>
<evidence type="ECO:0000259" key="1">
    <source>
        <dbReference type="Pfam" id="PF00027"/>
    </source>
</evidence>
<dbReference type="InterPro" id="IPR036388">
    <property type="entry name" value="WH-like_DNA-bd_sf"/>
</dbReference>